<keyword evidence="3" id="KW-0349">Heme</keyword>
<name>A0AAV2CA88_9ROSI</name>
<keyword evidence="5" id="KW-0479">Metal-binding</keyword>
<keyword evidence="6" id="KW-1133">Transmembrane helix</keyword>
<proteinExistence type="inferred from homology"/>
<evidence type="ECO:0000256" key="5">
    <source>
        <dbReference type="ARBA" id="ARBA00022723"/>
    </source>
</evidence>
<dbReference type="AlphaFoldDB" id="A0AAV2CA88"/>
<protein>
    <submittedName>
        <fullName evidence="11">Uncharacterized protein</fullName>
    </submittedName>
</protein>
<keyword evidence="9" id="KW-0503">Monooxygenase</keyword>
<dbReference type="GO" id="GO:0004497">
    <property type="term" value="F:monooxygenase activity"/>
    <property type="evidence" value="ECO:0007669"/>
    <property type="project" value="UniProtKB-KW"/>
</dbReference>
<dbReference type="GO" id="GO:0046872">
    <property type="term" value="F:metal ion binding"/>
    <property type="evidence" value="ECO:0007669"/>
    <property type="project" value="UniProtKB-KW"/>
</dbReference>
<keyword evidence="7" id="KW-0560">Oxidoreductase</keyword>
<sequence length="134" mass="14574">MTRPFCLAVDVLTPTGLFATNYGAYWRQMRHICTAEMLSTRAGAVAELGEGAVAWEMVDSISSSAKKTNPVNLSEMIFARDEQYDVARGVRHEVRGQRGVRQVAEEGGGSERRVRAAGLVSDVEVLEVEGSELG</sequence>
<keyword evidence="4" id="KW-0812">Transmembrane</keyword>
<evidence type="ECO:0000256" key="7">
    <source>
        <dbReference type="ARBA" id="ARBA00023002"/>
    </source>
</evidence>
<keyword evidence="12" id="KW-1185">Reference proteome</keyword>
<dbReference type="GO" id="GO:0016020">
    <property type="term" value="C:membrane"/>
    <property type="evidence" value="ECO:0007669"/>
    <property type="project" value="UniProtKB-SubCell"/>
</dbReference>
<dbReference type="PANTHER" id="PTHR47955">
    <property type="entry name" value="CYTOCHROME P450 FAMILY 71 PROTEIN"/>
    <property type="match status" value="1"/>
</dbReference>
<evidence type="ECO:0000313" key="12">
    <source>
        <dbReference type="Proteomes" id="UP001497516"/>
    </source>
</evidence>
<evidence type="ECO:0000256" key="2">
    <source>
        <dbReference type="ARBA" id="ARBA00010617"/>
    </source>
</evidence>
<evidence type="ECO:0000256" key="10">
    <source>
        <dbReference type="ARBA" id="ARBA00023136"/>
    </source>
</evidence>
<dbReference type="PANTHER" id="PTHR47955:SF9">
    <property type="entry name" value="PREMNASPIRODIENE OXYGENASE-LIKE"/>
    <property type="match status" value="1"/>
</dbReference>
<evidence type="ECO:0000256" key="3">
    <source>
        <dbReference type="ARBA" id="ARBA00022617"/>
    </source>
</evidence>
<keyword evidence="10" id="KW-0472">Membrane</keyword>
<gene>
    <name evidence="11" type="ORF">LTRI10_LOCUS735</name>
</gene>
<evidence type="ECO:0000256" key="4">
    <source>
        <dbReference type="ARBA" id="ARBA00022692"/>
    </source>
</evidence>
<dbReference type="Proteomes" id="UP001497516">
    <property type="component" value="Chromosome 1"/>
</dbReference>
<dbReference type="EMBL" id="OZ034813">
    <property type="protein sequence ID" value="CAL1352793.1"/>
    <property type="molecule type" value="Genomic_DNA"/>
</dbReference>
<accession>A0AAV2CA88</accession>
<reference evidence="11 12" key="1">
    <citation type="submission" date="2024-04" db="EMBL/GenBank/DDBJ databases">
        <authorList>
            <person name="Fracassetti M."/>
        </authorList>
    </citation>
    <scope>NUCLEOTIDE SEQUENCE [LARGE SCALE GENOMIC DNA]</scope>
</reference>
<evidence type="ECO:0000256" key="8">
    <source>
        <dbReference type="ARBA" id="ARBA00023004"/>
    </source>
</evidence>
<evidence type="ECO:0000256" key="1">
    <source>
        <dbReference type="ARBA" id="ARBA00004370"/>
    </source>
</evidence>
<organism evidence="11 12">
    <name type="scientific">Linum trigynum</name>
    <dbReference type="NCBI Taxonomy" id="586398"/>
    <lineage>
        <taxon>Eukaryota</taxon>
        <taxon>Viridiplantae</taxon>
        <taxon>Streptophyta</taxon>
        <taxon>Embryophyta</taxon>
        <taxon>Tracheophyta</taxon>
        <taxon>Spermatophyta</taxon>
        <taxon>Magnoliopsida</taxon>
        <taxon>eudicotyledons</taxon>
        <taxon>Gunneridae</taxon>
        <taxon>Pentapetalae</taxon>
        <taxon>rosids</taxon>
        <taxon>fabids</taxon>
        <taxon>Malpighiales</taxon>
        <taxon>Linaceae</taxon>
        <taxon>Linum</taxon>
    </lineage>
</organism>
<comment type="similarity">
    <text evidence="2">Belongs to the cytochrome P450 family.</text>
</comment>
<comment type="subcellular location">
    <subcellularLocation>
        <location evidence="1">Membrane</location>
    </subcellularLocation>
</comment>
<evidence type="ECO:0000256" key="9">
    <source>
        <dbReference type="ARBA" id="ARBA00023033"/>
    </source>
</evidence>
<keyword evidence="8" id="KW-0408">Iron</keyword>
<evidence type="ECO:0000256" key="6">
    <source>
        <dbReference type="ARBA" id="ARBA00022989"/>
    </source>
</evidence>
<evidence type="ECO:0000313" key="11">
    <source>
        <dbReference type="EMBL" id="CAL1352793.1"/>
    </source>
</evidence>